<dbReference type="Gene3D" id="3.90.190.10">
    <property type="entry name" value="Protein tyrosine phosphatase superfamily"/>
    <property type="match status" value="1"/>
</dbReference>
<proteinExistence type="predicted"/>
<dbReference type="Pfam" id="PF13350">
    <property type="entry name" value="Y_phosphatase3"/>
    <property type="match status" value="1"/>
</dbReference>
<dbReference type="EMBL" id="UINC01018451">
    <property type="protein sequence ID" value="SVA77514.1"/>
    <property type="molecule type" value="Genomic_DNA"/>
</dbReference>
<dbReference type="PANTHER" id="PTHR31126:SF1">
    <property type="entry name" value="TYROSINE SPECIFIC PROTEIN PHOSPHATASES DOMAIN-CONTAINING PROTEIN"/>
    <property type="match status" value="1"/>
</dbReference>
<organism evidence="1">
    <name type="scientific">marine metagenome</name>
    <dbReference type="NCBI Taxonomy" id="408172"/>
    <lineage>
        <taxon>unclassified sequences</taxon>
        <taxon>metagenomes</taxon>
        <taxon>ecological metagenomes</taxon>
    </lineage>
</organism>
<evidence type="ECO:0000313" key="1">
    <source>
        <dbReference type="EMBL" id="SVA77514.1"/>
    </source>
</evidence>
<name>A0A381YKG1_9ZZZZ</name>
<sequence length="264" mass="28480">VVEPTVTEMDRIANFRGIGGLPTTDGRTTVGGLLWRSGHLGRASDADLARLQALGIRTVVDLRNEVDSRYEGADRIPEGAVGIPAPIPDEGGFGADIREFITTGDVEAMRAVWSDGRAAAIATKGARNMVEHPGRVEAFCRVMDLVTDADRWPLVWHCSAGKDRAGWVGTILLLALGVERDAIVEHYLESNRVGTRRAAALVDGGMLTEEGLELLRPFIEVAPAYVEAQLAAVDDRWGGAGCMLRDGLGLTEDRIADLRDRLLD</sequence>
<dbReference type="SUPFAM" id="SSF52799">
    <property type="entry name" value="(Phosphotyrosine protein) phosphatases II"/>
    <property type="match status" value="1"/>
</dbReference>
<reference evidence="1" key="1">
    <citation type="submission" date="2018-05" db="EMBL/GenBank/DDBJ databases">
        <authorList>
            <person name="Lanie J.A."/>
            <person name="Ng W.-L."/>
            <person name="Kazmierczak K.M."/>
            <person name="Andrzejewski T.M."/>
            <person name="Davidsen T.M."/>
            <person name="Wayne K.J."/>
            <person name="Tettelin H."/>
            <person name="Glass J.I."/>
            <person name="Rusch D."/>
            <person name="Podicherti R."/>
            <person name="Tsui H.-C.T."/>
            <person name="Winkler M.E."/>
        </authorList>
    </citation>
    <scope>NUCLEOTIDE SEQUENCE</scope>
</reference>
<dbReference type="InterPro" id="IPR029021">
    <property type="entry name" value="Prot-tyrosine_phosphatase-like"/>
</dbReference>
<dbReference type="GO" id="GO:0004721">
    <property type="term" value="F:phosphoprotein phosphatase activity"/>
    <property type="evidence" value="ECO:0007669"/>
    <property type="project" value="InterPro"/>
</dbReference>
<protein>
    <recommendedName>
        <fullName evidence="2">Tyrosine specific protein phosphatases domain-containing protein</fullName>
    </recommendedName>
</protein>
<evidence type="ECO:0008006" key="2">
    <source>
        <dbReference type="Google" id="ProtNLM"/>
    </source>
</evidence>
<gene>
    <name evidence="1" type="ORF">METZ01_LOCUS130368</name>
</gene>
<feature type="non-terminal residue" evidence="1">
    <location>
        <position position="1"/>
    </location>
</feature>
<dbReference type="AlphaFoldDB" id="A0A381YKG1"/>
<dbReference type="InterPro" id="IPR026893">
    <property type="entry name" value="Tyr/Ser_Pase_IphP-type"/>
</dbReference>
<dbReference type="PANTHER" id="PTHR31126">
    <property type="entry name" value="TYROSINE-PROTEIN PHOSPHATASE"/>
    <property type="match status" value="1"/>
</dbReference>
<accession>A0A381YKG1</accession>